<feature type="compositionally biased region" description="Polar residues" evidence="2">
    <location>
        <begin position="374"/>
        <end position="395"/>
    </location>
</feature>
<feature type="compositionally biased region" description="Polar residues" evidence="2">
    <location>
        <begin position="71"/>
        <end position="81"/>
    </location>
</feature>
<comment type="caution">
    <text evidence="4">The sequence shown here is derived from an EMBL/GenBank/DDBJ whole genome shotgun (WGS) entry which is preliminary data.</text>
</comment>
<dbReference type="InterPro" id="IPR006600">
    <property type="entry name" value="HTH_CenpB_DNA-bd_dom"/>
</dbReference>
<name>A0AA38VD31_9PEZI</name>
<feature type="compositionally biased region" description="Polar residues" evidence="2">
    <location>
        <begin position="402"/>
        <end position="413"/>
    </location>
</feature>
<dbReference type="SMART" id="SM00674">
    <property type="entry name" value="CENPB"/>
    <property type="match status" value="1"/>
</dbReference>
<evidence type="ECO:0000313" key="4">
    <source>
        <dbReference type="EMBL" id="KAJ9130653.1"/>
    </source>
</evidence>
<dbReference type="InterPro" id="IPR050863">
    <property type="entry name" value="CenT-Element_Derived"/>
</dbReference>
<dbReference type="PROSITE" id="PS51253">
    <property type="entry name" value="HTH_CENPB"/>
    <property type="match status" value="1"/>
</dbReference>
<feature type="compositionally biased region" description="Polar residues" evidence="2">
    <location>
        <begin position="107"/>
        <end position="121"/>
    </location>
</feature>
<feature type="compositionally biased region" description="Low complexity" evidence="2">
    <location>
        <begin position="273"/>
        <end position="282"/>
    </location>
</feature>
<organism evidence="4 5">
    <name type="scientific">Pleurostoma richardsiae</name>
    <dbReference type="NCBI Taxonomy" id="41990"/>
    <lineage>
        <taxon>Eukaryota</taxon>
        <taxon>Fungi</taxon>
        <taxon>Dikarya</taxon>
        <taxon>Ascomycota</taxon>
        <taxon>Pezizomycotina</taxon>
        <taxon>Sordariomycetes</taxon>
        <taxon>Sordariomycetidae</taxon>
        <taxon>Calosphaeriales</taxon>
        <taxon>Pleurostomataceae</taxon>
        <taxon>Pleurostoma</taxon>
    </lineage>
</organism>
<evidence type="ECO:0000256" key="1">
    <source>
        <dbReference type="ARBA" id="ARBA00023125"/>
    </source>
</evidence>
<dbReference type="GO" id="GO:0003677">
    <property type="term" value="F:DNA binding"/>
    <property type="evidence" value="ECO:0007669"/>
    <property type="project" value="UniProtKB-KW"/>
</dbReference>
<evidence type="ECO:0000256" key="2">
    <source>
        <dbReference type="SAM" id="MobiDB-lite"/>
    </source>
</evidence>
<reference evidence="4" key="1">
    <citation type="submission" date="2022-07" db="EMBL/GenBank/DDBJ databases">
        <title>Fungi with potential for degradation of polypropylene.</title>
        <authorList>
            <person name="Gostincar C."/>
        </authorList>
    </citation>
    <scope>NUCLEOTIDE SEQUENCE</scope>
    <source>
        <strain evidence="4">EXF-13308</strain>
    </source>
</reference>
<dbReference type="GO" id="GO:0005634">
    <property type="term" value="C:nucleus"/>
    <property type="evidence" value="ECO:0007669"/>
    <property type="project" value="TreeGrafter"/>
</dbReference>
<feature type="compositionally biased region" description="Pro residues" evidence="2">
    <location>
        <begin position="87"/>
        <end position="103"/>
    </location>
</feature>
<feature type="region of interest" description="Disordered" evidence="2">
    <location>
        <begin position="36"/>
        <end position="123"/>
    </location>
</feature>
<evidence type="ECO:0000313" key="5">
    <source>
        <dbReference type="Proteomes" id="UP001174694"/>
    </source>
</evidence>
<feature type="region of interest" description="Disordered" evidence="2">
    <location>
        <begin position="344"/>
        <end position="424"/>
    </location>
</feature>
<dbReference type="EMBL" id="JANBVO010000082">
    <property type="protein sequence ID" value="KAJ9130653.1"/>
    <property type="molecule type" value="Genomic_DNA"/>
</dbReference>
<keyword evidence="5" id="KW-1185">Reference proteome</keyword>
<dbReference type="AlphaFoldDB" id="A0AA38VD31"/>
<dbReference type="Gene3D" id="1.10.10.60">
    <property type="entry name" value="Homeodomain-like"/>
    <property type="match status" value="2"/>
</dbReference>
<protein>
    <submittedName>
        <fullName evidence="4">Major centromere autoantigen B</fullName>
    </submittedName>
</protein>
<dbReference type="SUPFAM" id="SSF46689">
    <property type="entry name" value="Homeodomain-like"/>
    <property type="match status" value="2"/>
</dbReference>
<dbReference type="PANTHER" id="PTHR19303:SF70">
    <property type="entry name" value="HTH CENPB-TYPE DOMAIN-CONTAINING PROTEIN"/>
    <property type="match status" value="1"/>
</dbReference>
<keyword evidence="1" id="KW-0238">DNA-binding</keyword>
<gene>
    <name evidence="4" type="ORF">NKR23_g12103</name>
</gene>
<feature type="compositionally biased region" description="Polar residues" evidence="2">
    <location>
        <begin position="257"/>
        <end position="272"/>
    </location>
</feature>
<proteinExistence type="predicted"/>
<sequence>MDNRLADMSRDNLAMDGTYGGNIWVNMVHFSQEAMPNDRGHSSVMLPSSHSQPMDPFQQGHPPLSMLAMPSNPTWPSMCTNPSPSSYSPPPVPLPQAPAPLPVPLKTTKSPPLHTSSTPRKTMSDDYRRRMCEFAEDNPGMKQTEIGSHFGVERSTVSKVLRQKEKYLFPEDRSSSPVRRAKAKQPDIEKALTNWARNTEKRGHPITDAEIKEQAQYFAAHFAAGESPVRTSSRSWLERFKKKNGIGPGRLMRRASETTSSAPASRISPSLTPSQPSDSESPSSPPLPVSPSPMTVDRNVEKVDADQGMVDFNNKISSYKHKGSHTVMSSPFLDSAMSPTAKSTYFPDSSADEVLEKSRQLRPGGSHSGLLRPSGQTCPTSDMDCSSRQQETESLTPEHHVSMTTASSVNSATDDAAPFRAKSDSGISCMQTDTAMASSNVPSTPGGFSPSLPTQEDARCAVVTLLSFLRNVAPNKAVNLDEFETIVRLEERLTRACTI</sequence>
<evidence type="ECO:0000259" key="3">
    <source>
        <dbReference type="PROSITE" id="PS51253"/>
    </source>
</evidence>
<dbReference type="Pfam" id="PF03221">
    <property type="entry name" value="HTH_Tnp_Tc5"/>
    <property type="match status" value="1"/>
</dbReference>
<accession>A0AA38VD31</accession>
<feature type="domain" description="HTH CENPB-type" evidence="3">
    <location>
        <begin position="176"/>
        <end position="250"/>
    </location>
</feature>
<dbReference type="Proteomes" id="UP001174694">
    <property type="component" value="Unassembled WGS sequence"/>
</dbReference>
<dbReference type="InterPro" id="IPR009057">
    <property type="entry name" value="Homeodomain-like_sf"/>
</dbReference>
<dbReference type="PANTHER" id="PTHR19303">
    <property type="entry name" value="TRANSPOSON"/>
    <property type="match status" value="1"/>
</dbReference>
<feature type="region of interest" description="Disordered" evidence="2">
    <location>
        <begin position="231"/>
        <end position="295"/>
    </location>
</feature>